<feature type="binding site" evidence="5">
    <location>
        <position position="117"/>
    </location>
    <ligand>
        <name>FAD</name>
        <dbReference type="ChEBI" id="CHEBI:57692"/>
    </ligand>
</feature>
<keyword evidence="2" id="KW-0285">Flavoprotein</keyword>
<dbReference type="Pfam" id="PF07992">
    <property type="entry name" value="Pyr_redox_2"/>
    <property type="match status" value="1"/>
</dbReference>
<dbReference type="SUPFAM" id="SSF51905">
    <property type="entry name" value="FAD/NAD(P)-binding domain"/>
    <property type="match status" value="1"/>
</dbReference>
<dbReference type="Gene3D" id="3.50.50.60">
    <property type="entry name" value="FAD/NAD(P)-binding domain"/>
    <property type="match status" value="2"/>
</dbReference>
<feature type="binding site" evidence="5">
    <location>
        <begin position="197"/>
        <end position="204"/>
    </location>
    <ligand>
        <name>NAD(+)</name>
        <dbReference type="ChEBI" id="CHEBI:57540"/>
    </ligand>
</feature>
<dbReference type="Proteomes" id="UP000218287">
    <property type="component" value="Chromosome"/>
</dbReference>
<dbReference type="Pfam" id="PF02852">
    <property type="entry name" value="Pyr_redox_dim"/>
    <property type="match status" value="1"/>
</dbReference>
<keyword evidence="3 5" id="KW-0274">FAD</keyword>
<dbReference type="PANTHER" id="PTHR43014">
    <property type="entry name" value="MERCURIC REDUCTASE"/>
    <property type="match status" value="1"/>
</dbReference>
<evidence type="ECO:0000256" key="5">
    <source>
        <dbReference type="PIRSR" id="PIRSR000350-3"/>
    </source>
</evidence>
<dbReference type="GO" id="GO:0050660">
    <property type="term" value="F:flavin adenine dinucleotide binding"/>
    <property type="evidence" value="ECO:0007669"/>
    <property type="project" value="TreeGrafter"/>
</dbReference>
<accession>A0A1Z4GNS8</accession>
<dbReference type="PANTHER" id="PTHR43014:SF4">
    <property type="entry name" value="PYRIDINE NUCLEOTIDE-DISULFIDE OXIDOREDUCTASE RCLA-RELATED"/>
    <property type="match status" value="1"/>
</dbReference>
<dbReference type="GO" id="GO:0003955">
    <property type="term" value="F:NAD(P)H dehydrogenase (quinone) activity"/>
    <property type="evidence" value="ECO:0007669"/>
    <property type="project" value="TreeGrafter"/>
</dbReference>
<feature type="active site" description="Proton acceptor" evidence="4">
    <location>
        <position position="457"/>
    </location>
</feature>
<keyword evidence="5" id="KW-0547">Nucleotide-binding</keyword>
<comment type="cofactor">
    <cofactor evidence="5">
        <name>FAD</name>
        <dbReference type="ChEBI" id="CHEBI:57692"/>
    </cofactor>
    <text evidence="5">Binds 1 FAD per subunit.</text>
</comment>
<dbReference type="InterPro" id="IPR036188">
    <property type="entry name" value="FAD/NAD-bd_sf"/>
</dbReference>
<evidence type="ECO:0000259" key="6">
    <source>
        <dbReference type="Pfam" id="PF02852"/>
    </source>
</evidence>
<dbReference type="Gene3D" id="3.30.390.30">
    <property type="match status" value="1"/>
</dbReference>
<dbReference type="PRINTS" id="PR00411">
    <property type="entry name" value="PNDRDTASEI"/>
</dbReference>
<evidence type="ECO:0000256" key="2">
    <source>
        <dbReference type="ARBA" id="ARBA00022630"/>
    </source>
</evidence>
<feature type="binding site" evidence="5">
    <location>
        <position position="323"/>
    </location>
    <ligand>
        <name>FAD</name>
        <dbReference type="ChEBI" id="CHEBI:57692"/>
    </ligand>
</feature>
<dbReference type="PIRSF" id="PIRSF000350">
    <property type="entry name" value="Mercury_reductase_MerA"/>
    <property type="match status" value="1"/>
</dbReference>
<dbReference type="AlphaFoldDB" id="A0A1Z4GNS8"/>
<dbReference type="EMBL" id="AP018174">
    <property type="protein sequence ID" value="BAY19171.1"/>
    <property type="molecule type" value="Genomic_DNA"/>
</dbReference>
<sequence length="497" mass="55264">MTIDYDVVIIGGSLAGRYAALAATKWHAKVALVEPRINYGFIYHHTLSEIAHRLQSLNQADSCGIHTNHADIAEKCHISVAWQEAMLYADGVAANVQELNSPATLAAMGVDVIFGKGEFQASPHLAFAIDENEATSANTSQHPVRRLLRGRTYLLASGSCPAVPNIEGLPATGYMTLNNIWRSLQKTTLPQNWVILGGVPQSLEIAQTLARLGCTVTIVIKHPHILQNIDPEITQILQAQLEVDGVRILTQTAVTQVKQIDDKKWIQAGDKAIETDEILIATAQKPNFESLNLAAVGVKWYQHRLVVNNKLQTTNKRIYACGDVIGGYDFINIANYEARIALNNALFFSRLEVNYQHIPWGMFTHPMLAQVGLTETQTKRQFRDDKFLVLRQYFKSLTAAQINSETTGICKLIVLRNGEILGATILGQSAGELINVIALAINQKIKIQDLANLAPVHPNFTEILTQTAQEYQQILNNHPDVQDRLEGFFHFRRNWNL</sequence>
<organism evidence="8 9">
    <name type="scientific">Anabaenopsis circularis NIES-21</name>
    <dbReference type="NCBI Taxonomy" id="1085406"/>
    <lineage>
        <taxon>Bacteria</taxon>
        <taxon>Bacillati</taxon>
        <taxon>Cyanobacteriota</taxon>
        <taxon>Cyanophyceae</taxon>
        <taxon>Nostocales</taxon>
        <taxon>Nodulariaceae</taxon>
        <taxon>Anabaenopsis</taxon>
    </lineage>
</organism>
<dbReference type="SUPFAM" id="SSF55424">
    <property type="entry name" value="FAD/NAD-linked reductases, dimerisation (C-terminal) domain"/>
    <property type="match status" value="1"/>
</dbReference>
<evidence type="ECO:0000313" key="8">
    <source>
        <dbReference type="EMBL" id="BAY19171.1"/>
    </source>
</evidence>
<evidence type="ECO:0000313" key="9">
    <source>
        <dbReference type="Proteomes" id="UP000218287"/>
    </source>
</evidence>
<dbReference type="InterPro" id="IPR016156">
    <property type="entry name" value="FAD/NAD-linked_Rdtase_dimer_sf"/>
</dbReference>
<evidence type="ECO:0000256" key="3">
    <source>
        <dbReference type="ARBA" id="ARBA00022827"/>
    </source>
</evidence>
<comment type="similarity">
    <text evidence="1">Belongs to the class-I pyridine nucleotide-disulfide oxidoreductase family.</text>
</comment>
<dbReference type="OrthoDB" id="501518at2"/>
<gene>
    <name evidence="8" type="ORF">NIES21_50310</name>
</gene>
<evidence type="ECO:0000256" key="4">
    <source>
        <dbReference type="PIRSR" id="PIRSR000350-2"/>
    </source>
</evidence>
<name>A0A1Z4GNS8_9CYAN</name>
<evidence type="ECO:0000256" key="1">
    <source>
        <dbReference type="ARBA" id="ARBA00007532"/>
    </source>
</evidence>
<dbReference type="InterPro" id="IPR023753">
    <property type="entry name" value="FAD/NAD-binding_dom"/>
</dbReference>
<dbReference type="PRINTS" id="PR00368">
    <property type="entry name" value="FADPNR"/>
</dbReference>
<reference evidence="8 9" key="1">
    <citation type="submission" date="2017-06" db="EMBL/GenBank/DDBJ databases">
        <title>Genome sequencing of cyanobaciteial culture collection at National Institute for Environmental Studies (NIES).</title>
        <authorList>
            <person name="Hirose Y."/>
            <person name="Shimura Y."/>
            <person name="Fujisawa T."/>
            <person name="Nakamura Y."/>
            <person name="Kawachi M."/>
        </authorList>
    </citation>
    <scope>NUCLEOTIDE SEQUENCE [LARGE SCALE GENOMIC DNA]</scope>
    <source>
        <strain evidence="8 9">NIES-21</strain>
    </source>
</reference>
<keyword evidence="9" id="KW-1185">Reference proteome</keyword>
<dbReference type="InterPro" id="IPR004099">
    <property type="entry name" value="Pyr_nucl-diS_OxRdtase_dimer"/>
</dbReference>
<feature type="domain" description="Pyridine nucleotide-disulphide oxidoreductase dimerisation" evidence="6">
    <location>
        <begin position="358"/>
        <end position="466"/>
    </location>
</feature>
<proteinExistence type="inferred from homology"/>
<keyword evidence="5" id="KW-0520">NAD</keyword>
<evidence type="ECO:0000259" key="7">
    <source>
        <dbReference type="Pfam" id="PF07992"/>
    </source>
</evidence>
<dbReference type="InterPro" id="IPR001100">
    <property type="entry name" value="Pyr_nuc-diS_OxRdtase"/>
</dbReference>
<feature type="domain" description="FAD/NAD(P)-binding" evidence="7">
    <location>
        <begin position="5"/>
        <end position="337"/>
    </location>
</feature>
<protein>
    <submittedName>
        <fullName evidence="8">Pyridine nucleotide-disulfide oxidoreductase dimerization region</fullName>
    </submittedName>
</protein>